<keyword evidence="1" id="KW-1133">Transmembrane helix</keyword>
<keyword evidence="3" id="KW-1185">Reference proteome</keyword>
<feature type="transmembrane region" description="Helical" evidence="1">
    <location>
        <begin position="6"/>
        <end position="27"/>
    </location>
</feature>
<protein>
    <submittedName>
        <fullName evidence="2">Uncharacterized protein</fullName>
    </submittedName>
</protein>
<sequence length="59" mass="6582">MSDSVGQILGVVAVLAIFIVIIMNTIFPAIKDNGTKLEEKITDTNYGYIIEENRYDAFL</sequence>
<proteinExistence type="predicted"/>
<evidence type="ECO:0000256" key="1">
    <source>
        <dbReference type="SAM" id="Phobius"/>
    </source>
</evidence>
<organism evidence="2 3">
    <name type="scientific">Oceanobacillus luteolus</name>
    <dbReference type="NCBI Taxonomy" id="1274358"/>
    <lineage>
        <taxon>Bacteria</taxon>
        <taxon>Bacillati</taxon>
        <taxon>Bacillota</taxon>
        <taxon>Bacilli</taxon>
        <taxon>Bacillales</taxon>
        <taxon>Bacillaceae</taxon>
        <taxon>Oceanobacillus</taxon>
    </lineage>
</organism>
<comment type="caution">
    <text evidence="2">The sequence shown here is derived from an EMBL/GenBank/DDBJ whole genome shotgun (WGS) entry which is preliminary data.</text>
</comment>
<dbReference type="EMBL" id="JBHUDE010000163">
    <property type="protein sequence ID" value="MFD1609807.1"/>
    <property type="molecule type" value="Genomic_DNA"/>
</dbReference>
<evidence type="ECO:0000313" key="2">
    <source>
        <dbReference type="EMBL" id="MFD1609807.1"/>
    </source>
</evidence>
<dbReference type="RefSeq" id="WP_379599312.1">
    <property type="nucleotide sequence ID" value="NZ_JBHUDE010000163.1"/>
</dbReference>
<dbReference type="Proteomes" id="UP001597221">
    <property type="component" value="Unassembled WGS sequence"/>
</dbReference>
<name>A0ABW4HX23_9BACI</name>
<gene>
    <name evidence="2" type="ORF">ACFSBH_19495</name>
</gene>
<keyword evidence="1" id="KW-0812">Transmembrane</keyword>
<reference evidence="3" key="1">
    <citation type="journal article" date="2019" name="Int. J. Syst. Evol. Microbiol.">
        <title>The Global Catalogue of Microorganisms (GCM) 10K type strain sequencing project: providing services to taxonomists for standard genome sequencing and annotation.</title>
        <authorList>
            <consortium name="The Broad Institute Genomics Platform"/>
            <consortium name="The Broad Institute Genome Sequencing Center for Infectious Disease"/>
            <person name="Wu L."/>
            <person name="Ma J."/>
        </authorList>
    </citation>
    <scope>NUCLEOTIDE SEQUENCE [LARGE SCALE GENOMIC DNA]</scope>
    <source>
        <strain evidence="3">CGMCC 1.12376</strain>
    </source>
</reference>
<keyword evidence="1" id="KW-0472">Membrane</keyword>
<accession>A0ABW4HX23</accession>
<evidence type="ECO:0000313" key="3">
    <source>
        <dbReference type="Proteomes" id="UP001597221"/>
    </source>
</evidence>